<feature type="transmembrane region" description="Helical" evidence="2">
    <location>
        <begin position="53"/>
        <end position="74"/>
    </location>
</feature>
<feature type="compositionally biased region" description="Basic and acidic residues" evidence="1">
    <location>
        <begin position="420"/>
        <end position="444"/>
    </location>
</feature>
<dbReference type="PANTHER" id="PTHR23242:SF9">
    <property type="entry name" value="TRANSCRIPTION FACTOR HOXA13"/>
    <property type="match status" value="1"/>
</dbReference>
<protein>
    <submittedName>
        <fullName evidence="3">Protein of uncharacterized function DUF2637</fullName>
    </submittedName>
</protein>
<feature type="transmembrane region" description="Helical" evidence="2">
    <location>
        <begin position="153"/>
        <end position="172"/>
    </location>
</feature>
<evidence type="ECO:0000313" key="4">
    <source>
        <dbReference type="Proteomes" id="UP000254150"/>
    </source>
</evidence>
<reference evidence="3 4" key="1">
    <citation type="submission" date="2018-06" db="EMBL/GenBank/DDBJ databases">
        <authorList>
            <consortium name="Pathogen Informatics"/>
            <person name="Doyle S."/>
        </authorList>
    </citation>
    <scope>NUCLEOTIDE SEQUENCE [LARGE SCALE GENOMIC DNA]</scope>
    <source>
        <strain evidence="3 4">NCTC7807</strain>
    </source>
</reference>
<sequence length="513" mass="54245">MSTFASLPLAAQSPRAASDAAAAASDARSAASDAPRSARRWALPGGLTRAQTVTAAAIVGAALALAGIGLYLSFEHVAVFAHERLGFATLGKARLFTVGVDVGILVLIALDLLMAWLRRPIGWVRFPVWLLTGATLVLNAASAAPTAGAWTTVDYVAAFAHGIVPVLFIAVVEIGKTAIDRVVRQAAPAEGVPLHRWFLSPVPTFTLWRRMKLWAVGSYAAAVERDKELRVYRVMLERQHGSVRKAPSDARLPLTMARYGLSVDEALALPQEAEAREQARLEAEEDTRAAEEKRRAERTAQAEIARLRAAGDVQSARAQVSAATSRAEVEAAAAVAAAERAATADTEAHQSATAARADAERAAAEQAAAEARRRAAEADKAEAEARRDTAEAAATATEAERRAAAADAERAAAEQAAAEARQRAAEADRAEAEARRDTAEAERRVVEAEDELALSSRDRKIRRVARMILAAGGSAENLPLDAVMAAYSVSQTTASEYRTAAAEVLAHGYTPAS</sequence>
<name>A0A380ML25_STRGR</name>
<keyword evidence="2" id="KW-0812">Transmembrane</keyword>
<dbReference type="EMBL" id="UHID01000001">
    <property type="protein sequence ID" value="SUO93345.1"/>
    <property type="molecule type" value="Genomic_DNA"/>
</dbReference>
<keyword evidence="2" id="KW-0472">Membrane</keyword>
<keyword evidence="2" id="KW-1133">Transmembrane helix</keyword>
<dbReference type="PANTHER" id="PTHR23242">
    <property type="entry name" value="TRANSCRIPTION FACTOR HOXA13"/>
    <property type="match status" value="1"/>
</dbReference>
<feature type="region of interest" description="Disordered" evidence="1">
    <location>
        <begin position="275"/>
        <end position="297"/>
    </location>
</feature>
<feature type="transmembrane region" description="Helical" evidence="2">
    <location>
        <begin position="95"/>
        <end position="117"/>
    </location>
</feature>
<dbReference type="Proteomes" id="UP000254150">
    <property type="component" value="Unassembled WGS sequence"/>
</dbReference>
<proteinExistence type="predicted"/>
<accession>A0A380ML25</accession>
<dbReference type="InterPro" id="IPR021235">
    <property type="entry name" value="DUF2637"/>
</dbReference>
<dbReference type="AlphaFoldDB" id="A0A380ML25"/>
<evidence type="ECO:0000256" key="1">
    <source>
        <dbReference type="SAM" id="MobiDB-lite"/>
    </source>
</evidence>
<feature type="region of interest" description="Disordered" evidence="1">
    <location>
        <begin position="342"/>
        <end position="444"/>
    </location>
</feature>
<feature type="compositionally biased region" description="Basic and acidic residues" evidence="1">
    <location>
        <begin position="370"/>
        <end position="390"/>
    </location>
</feature>
<feature type="compositionally biased region" description="Basic and acidic residues" evidence="1">
    <location>
        <begin position="398"/>
        <end position="412"/>
    </location>
</feature>
<dbReference type="RefSeq" id="WP_115067729.1">
    <property type="nucleotide sequence ID" value="NZ_UHID01000001.1"/>
</dbReference>
<feature type="transmembrane region" description="Helical" evidence="2">
    <location>
        <begin position="123"/>
        <end position="141"/>
    </location>
</feature>
<organism evidence="3 4">
    <name type="scientific">Streptomyces griseus</name>
    <dbReference type="NCBI Taxonomy" id="1911"/>
    <lineage>
        <taxon>Bacteria</taxon>
        <taxon>Bacillati</taxon>
        <taxon>Actinomycetota</taxon>
        <taxon>Actinomycetes</taxon>
        <taxon>Kitasatosporales</taxon>
        <taxon>Streptomycetaceae</taxon>
        <taxon>Streptomyces</taxon>
    </lineage>
</organism>
<evidence type="ECO:0000313" key="3">
    <source>
        <dbReference type="EMBL" id="SUO93345.1"/>
    </source>
</evidence>
<dbReference type="Pfam" id="PF10935">
    <property type="entry name" value="DUF2637"/>
    <property type="match status" value="1"/>
</dbReference>
<gene>
    <name evidence="3" type="primary">pac_2</name>
    <name evidence="3" type="ORF">NCTC7807_00319</name>
</gene>
<evidence type="ECO:0000256" key="2">
    <source>
        <dbReference type="SAM" id="Phobius"/>
    </source>
</evidence>